<protein>
    <submittedName>
        <fullName evidence="1">Uncharacterized protein</fullName>
    </submittedName>
</protein>
<dbReference type="Proteomes" id="UP000009173">
    <property type="component" value="Chromosome"/>
</dbReference>
<evidence type="ECO:0000313" key="2">
    <source>
        <dbReference type="Proteomes" id="UP000009173"/>
    </source>
</evidence>
<dbReference type="AlphaFoldDB" id="A0A0H3AB55"/>
<name>A0A0H3AB55_NITV4</name>
<accession>A0A0H3AB55</accession>
<evidence type="ECO:0000313" key="1">
    <source>
        <dbReference type="EMBL" id="ABM28886.1"/>
    </source>
</evidence>
<organism evidence="1 2">
    <name type="scientific">Nitratidesulfovibrio vulgaris (strain DP4)</name>
    <name type="common">Desulfovibrio vulgaris</name>
    <dbReference type="NCBI Taxonomy" id="391774"/>
    <lineage>
        <taxon>Bacteria</taxon>
        <taxon>Pseudomonadati</taxon>
        <taxon>Thermodesulfobacteriota</taxon>
        <taxon>Desulfovibrionia</taxon>
        <taxon>Desulfovibrionales</taxon>
        <taxon>Desulfovibrionaceae</taxon>
        <taxon>Nitratidesulfovibrio</taxon>
    </lineage>
</organism>
<dbReference type="HOGENOM" id="CLU_2933820_0_0_7"/>
<gene>
    <name evidence="1" type="ordered locus">Dvul_1869</name>
</gene>
<dbReference type="KEGG" id="dvl:Dvul_1869"/>
<proteinExistence type="predicted"/>
<dbReference type="EMBL" id="CP000527">
    <property type="protein sequence ID" value="ABM28886.1"/>
    <property type="molecule type" value="Genomic_DNA"/>
</dbReference>
<sequence>MPRHRSIPVEVRTMFVTASDAAARICPLLPPVADKPAPCQGSACMMWRFRYPERRSVDDTGYCGLAGKPAGAM</sequence>
<reference evidence="2" key="1">
    <citation type="journal article" date="2009" name="Environ. Microbiol.">
        <title>Contribution of mobile genetic elements to Desulfovibrio vulgaris genome plasticity.</title>
        <authorList>
            <person name="Walker C.B."/>
            <person name="Stolyar S."/>
            <person name="Chivian D."/>
            <person name="Pinel N."/>
            <person name="Gabster J.A."/>
            <person name="Dehal P.S."/>
            <person name="He Z."/>
            <person name="Yang Z.K."/>
            <person name="Yen H.C."/>
            <person name="Zhou J."/>
            <person name="Wall J.D."/>
            <person name="Hazen T.C."/>
            <person name="Arkin A.P."/>
            <person name="Stahl D.A."/>
        </authorList>
    </citation>
    <scope>NUCLEOTIDE SEQUENCE [LARGE SCALE GENOMIC DNA]</scope>
    <source>
        <strain evidence="2">DP4</strain>
    </source>
</reference>